<dbReference type="RefSeq" id="WP_128500406.1">
    <property type="nucleotide sequence ID" value="NZ_CP035107.1"/>
</dbReference>
<dbReference type="AlphaFoldDB" id="A0A410JPB8"/>
<evidence type="ECO:0000256" key="2">
    <source>
        <dbReference type="ARBA" id="ARBA00022692"/>
    </source>
</evidence>
<dbReference type="InterPro" id="IPR024163">
    <property type="entry name" value="Aerotolerance_reg_N"/>
</dbReference>
<evidence type="ECO:0000256" key="4">
    <source>
        <dbReference type="ARBA" id="ARBA00023136"/>
    </source>
</evidence>
<evidence type="ECO:0000313" key="8">
    <source>
        <dbReference type="Proteomes" id="UP000287701"/>
    </source>
</evidence>
<dbReference type="SMART" id="SM00327">
    <property type="entry name" value="VWA"/>
    <property type="match status" value="1"/>
</dbReference>
<dbReference type="OrthoDB" id="6206554at2"/>
<keyword evidence="3 5" id="KW-1133">Transmembrane helix</keyword>
<organism evidence="7 8">
    <name type="scientific">Ornithobacterium rhinotracheale</name>
    <dbReference type="NCBI Taxonomy" id="28251"/>
    <lineage>
        <taxon>Bacteria</taxon>
        <taxon>Pseudomonadati</taxon>
        <taxon>Bacteroidota</taxon>
        <taxon>Flavobacteriia</taxon>
        <taxon>Flavobacteriales</taxon>
        <taxon>Weeksellaceae</taxon>
        <taxon>Ornithobacterium</taxon>
    </lineage>
</organism>
<reference evidence="7 8" key="1">
    <citation type="submission" date="2019-01" db="EMBL/GenBank/DDBJ databases">
        <title>Whole Genome of Ornithobacterium rhinotracheale FARPER-174b.</title>
        <authorList>
            <person name="Tataje-Lavanda L.A."/>
            <person name="Montalvan A."/>
            <person name="Montesinos R."/>
            <person name="Zimic M."/>
            <person name="Fernandez-Sanchez M."/>
            <person name="Fernandez-Diaz M."/>
        </authorList>
    </citation>
    <scope>NUCLEOTIDE SEQUENCE [LARGE SCALE GENOMIC DNA]</scope>
    <source>
        <strain evidence="7 8">FARPER-174b</strain>
    </source>
</reference>
<dbReference type="InterPro" id="IPR036465">
    <property type="entry name" value="vWFA_dom_sf"/>
</dbReference>
<keyword evidence="1" id="KW-1003">Cell membrane</keyword>
<feature type="domain" description="VWFA" evidence="6">
    <location>
        <begin position="92"/>
        <end position="289"/>
    </location>
</feature>
<dbReference type="SUPFAM" id="SSF53300">
    <property type="entry name" value="vWA-like"/>
    <property type="match status" value="1"/>
</dbReference>
<dbReference type="Proteomes" id="UP000287701">
    <property type="component" value="Chromosome"/>
</dbReference>
<dbReference type="PANTHER" id="PTHR22550:SF5">
    <property type="entry name" value="LEUCINE ZIPPER PROTEIN 4"/>
    <property type="match status" value="1"/>
</dbReference>
<gene>
    <name evidence="7" type="ORF">EQP59_00190</name>
</gene>
<feature type="transmembrane region" description="Helical" evidence="5">
    <location>
        <begin position="308"/>
        <end position="330"/>
    </location>
</feature>
<evidence type="ECO:0000313" key="7">
    <source>
        <dbReference type="EMBL" id="QAR29888.1"/>
    </source>
</evidence>
<name>A0A410JPB8_ORNRH</name>
<keyword evidence="4 5" id="KW-0472">Membrane</keyword>
<sequence>MSHIEFVNPWFLIFLVLLPLLLLGRKFYGKKQNQALQMPSLSAFSSAEPWYKWVPPALYALRLLAISLLIVALARPRKVEIGTHVRADEGVDIMLVVDVSLSMLARDLKPTRLDALKSVAEDFVKKRPTDRIGIVIYSGSAINIVPLTTDKSVLVQAVRNLDSNEHLVRGTAIGVGLATAVNHLEHSRAKSKVVLLITDGFEDADFYDSEAVYISPQDASKIAREKQIKVYTIGIGTSGYVLPPIGAENIPQNKLKLDENLLKYIANDTKGLYFRATDNERLKAIYEEINQLEKSKISETKYYDYTEYYRTFVVWAFILLCIEIISRTLIFKQLTE</sequence>
<evidence type="ECO:0000256" key="5">
    <source>
        <dbReference type="SAM" id="Phobius"/>
    </source>
</evidence>
<accession>A0A410JPB8</accession>
<evidence type="ECO:0000256" key="3">
    <source>
        <dbReference type="ARBA" id="ARBA00022989"/>
    </source>
</evidence>
<proteinExistence type="predicted"/>
<dbReference type="PROSITE" id="PS50234">
    <property type="entry name" value="VWFA"/>
    <property type="match status" value="1"/>
</dbReference>
<dbReference type="InterPro" id="IPR002035">
    <property type="entry name" value="VWF_A"/>
</dbReference>
<dbReference type="PANTHER" id="PTHR22550">
    <property type="entry name" value="SPORE GERMINATION PROTEIN"/>
    <property type="match status" value="1"/>
</dbReference>
<keyword evidence="2 5" id="KW-0812">Transmembrane</keyword>
<dbReference type="Pfam" id="PF13519">
    <property type="entry name" value="VWA_2"/>
    <property type="match status" value="1"/>
</dbReference>
<dbReference type="Gene3D" id="3.40.50.410">
    <property type="entry name" value="von Willebrand factor, type A domain"/>
    <property type="match status" value="1"/>
</dbReference>
<dbReference type="Pfam" id="PF07584">
    <property type="entry name" value="BatA"/>
    <property type="match status" value="1"/>
</dbReference>
<protein>
    <submittedName>
        <fullName evidence="7">VWA domain-containing protein</fullName>
    </submittedName>
</protein>
<dbReference type="InterPro" id="IPR050768">
    <property type="entry name" value="UPF0353/GerABKA_families"/>
</dbReference>
<dbReference type="EMBL" id="CP035107">
    <property type="protein sequence ID" value="QAR29888.1"/>
    <property type="molecule type" value="Genomic_DNA"/>
</dbReference>
<evidence type="ECO:0000256" key="1">
    <source>
        <dbReference type="ARBA" id="ARBA00022475"/>
    </source>
</evidence>
<evidence type="ECO:0000259" key="6">
    <source>
        <dbReference type="PROSITE" id="PS50234"/>
    </source>
</evidence>